<feature type="transmembrane region" description="Helical" evidence="6">
    <location>
        <begin position="131"/>
        <end position="150"/>
    </location>
</feature>
<dbReference type="PRINTS" id="PR01036">
    <property type="entry name" value="TCRTETB"/>
</dbReference>
<dbReference type="InterPro" id="IPR036259">
    <property type="entry name" value="MFS_trans_sf"/>
</dbReference>
<feature type="transmembrane region" description="Helical" evidence="6">
    <location>
        <begin position="335"/>
        <end position="359"/>
    </location>
</feature>
<dbReference type="Pfam" id="PF07690">
    <property type="entry name" value="MFS_1"/>
    <property type="match status" value="1"/>
</dbReference>
<evidence type="ECO:0000256" key="5">
    <source>
        <dbReference type="ARBA" id="ARBA00023136"/>
    </source>
</evidence>
<accession>A0A9P8ZUC8</accession>
<keyword evidence="9" id="KW-1185">Reference proteome</keyword>
<name>A0A9P8ZUC8_9PEZI</name>
<feature type="transmembrane region" description="Helical" evidence="6">
    <location>
        <begin position="401"/>
        <end position="417"/>
    </location>
</feature>
<dbReference type="EMBL" id="JAGPXC010000008">
    <property type="protein sequence ID" value="KAH6648004.1"/>
    <property type="molecule type" value="Genomic_DNA"/>
</dbReference>
<proteinExistence type="predicted"/>
<protein>
    <submittedName>
        <fullName evidence="8">Major facilitator superfamily domain-containing protein</fullName>
    </submittedName>
</protein>
<comment type="subcellular location">
    <subcellularLocation>
        <location evidence="1">Membrane</location>
        <topology evidence="1">Multi-pass membrane protein</topology>
    </subcellularLocation>
</comment>
<feature type="transmembrane region" description="Helical" evidence="6">
    <location>
        <begin position="218"/>
        <end position="240"/>
    </location>
</feature>
<evidence type="ECO:0000256" key="1">
    <source>
        <dbReference type="ARBA" id="ARBA00004141"/>
    </source>
</evidence>
<keyword evidence="3 6" id="KW-0812">Transmembrane</keyword>
<feature type="transmembrane region" description="Helical" evidence="6">
    <location>
        <begin position="488"/>
        <end position="509"/>
    </location>
</feature>
<keyword evidence="2" id="KW-0813">Transport</keyword>
<dbReference type="InterPro" id="IPR011701">
    <property type="entry name" value="MFS"/>
</dbReference>
<keyword evidence="4 6" id="KW-1133">Transmembrane helix</keyword>
<dbReference type="GO" id="GO:0022857">
    <property type="term" value="F:transmembrane transporter activity"/>
    <property type="evidence" value="ECO:0007669"/>
    <property type="project" value="InterPro"/>
</dbReference>
<evidence type="ECO:0000313" key="8">
    <source>
        <dbReference type="EMBL" id="KAH6648004.1"/>
    </source>
</evidence>
<comment type="caution">
    <text evidence="8">The sequence shown here is derived from an EMBL/GenBank/DDBJ whole genome shotgun (WGS) entry which is preliminary data.</text>
</comment>
<dbReference type="RefSeq" id="XP_045954516.1">
    <property type="nucleotide sequence ID" value="XM_046108062.1"/>
</dbReference>
<evidence type="ECO:0000256" key="4">
    <source>
        <dbReference type="ARBA" id="ARBA00022989"/>
    </source>
</evidence>
<evidence type="ECO:0000256" key="3">
    <source>
        <dbReference type="ARBA" id="ARBA00022692"/>
    </source>
</evidence>
<keyword evidence="5 6" id="KW-0472">Membrane</keyword>
<feature type="transmembrane region" description="Helical" evidence="6">
    <location>
        <begin position="423"/>
        <end position="444"/>
    </location>
</feature>
<dbReference type="PROSITE" id="PS50850">
    <property type="entry name" value="MFS"/>
    <property type="match status" value="1"/>
</dbReference>
<feature type="transmembrane region" description="Helical" evidence="6">
    <location>
        <begin position="289"/>
        <end position="315"/>
    </location>
</feature>
<dbReference type="SUPFAM" id="SSF103473">
    <property type="entry name" value="MFS general substrate transporter"/>
    <property type="match status" value="1"/>
</dbReference>
<evidence type="ECO:0000256" key="2">
    <source>
        <dbReference type="ARBA" id="ARBA00022448"/>
    </source>
</evidence>
<dbReference type="Proteomes" id="UP000758603">
    <property type="component" value="Unassembled WGS sequence"/>
</dbReference>
<dbReference type="OrthoDB" id="440553at2759"/>
<dbReference type="PANTHER" id="PTHR23502:SF26">
    <property type="entry name" value="MAJOR FACILITATOR SUPERFAMILY (MFS) PROFILE DOMAIN-CONTAINING PROTEIN"/>
    <property type="match status" value="1"/>
</dbReference>
<evidence type="ECO:0000256" key="6">
    <source>
        <dbReference type="SAM" id="Phobius"/>
    </source>
</evidence>
<evidence type="ECO:0000259" key="7">
    <source>
        <dbReference type="PROSITE" id="PS50850"/>
    </source>
</evidence>
<organism evidence="8 9">
    <name type="scientific">Truncatella angustata</name>
    <dbReference type="NCBI Taxonomy" id="152316"/>
    <lineage>
        <taxon>Eukaryota</taxon>
        <taxon>Fungi</taxon>
        <taxon>Dikarya</taxon>
        <taxon>Ascomycota</taxon>
        <taxon>Pezizomycotina</taxon>
        <taxon>Sordariomycetes</taxon>
        <taxon>Xylariomycetidae</taxon>
        <taxon>Amphisphaeriales</taxon>
        <taxon>Sporocadaceae</taxon>
        <taxon>Truncatella</taxon>
    </lineage>
</organism>
<feature type="transmembrane region" description="Helical" evidence="6">
    <location>
        <begin position="65"/>
        <end position="87"/>
    </location>
</feature>
<feature type="transmembrane region" description="Helical" evidence="6">
    <location>
        <begin position="162"/>
        <end position="183"/>
    </location>
</feature>
<dbReference type="GO" id="GO:0005886">
    <property type="term" value="C:plasma membrane"/>
    <property type="evidence" value="ECO:0007669"/>
    <property type="project" value="TreeGrafter"/>
</dbReference>
<dbReference type="GeneID" id="70136953"/>
<feature type="domain" description="Major facilitator superfamily (MFS) profile" evidence="7">
    <location>
        <begin position="66"/>
        <end position="513"/>
    </location>
</feature>
<gene>
    <name evidence="8" type="ORF">BKA67DRAFT_662741</name>
</gene>
<sequence length="550" mass="59906">MTSHNNTIGQSLVSTDQSLALTNESLSQVDTCSISSDDHQELERTTAQQYVNTDEHAFSRRKRNLCVCVASAAALLSPLASNVYLSATVKMSEEVGVPIHKITLTLTIYMVVQGVSPSFWGPLSDVKGRRLVFCCTLVLYLIANICLAVTRDYGSLAAFRALQAAGGAATIAICSGVIGDIASPAERGGMIGMSSAIRQAAQFLGPVAGGIITHYHGVRAIFCFLAMITSVVLLMVVVFLPETLPPIAGNGDVRLHGIHKPIMYAFKAQPDVFKEHSQMPSKPFTLSSLWTPICLLTQLDVFIVMFYGGIIYTIHNMVTASSTGLLQPRFKLTDVQTGLIFLPNGIGVIVGSFVWGNVLDRNWKTYDSKHESNDQELLEKKSGNGRFKPVHMERARLRHSWWLLLGFVASVCGYGFVLKAAHLAVVLVMQFCIAFTAQAVFAMCSTMSIDLFPQAAASVTGLQNLVRCTLGAAGVAVVDLMLERFGPGWTYSICAIVACATSPLLVFCWMRGASLREKRAQKLKEEERMGRGRETERVKVVLEVECEHAP</sequence>
<dbReference type="Gene3D" id="1.20.1250.20">
    <property type="entry name" value="MFS general substrate transporter like domains"/>
    <property type="match status" value="1"/>
</dbReference>
<dbReference type="PANTHER" id="PTHR23502">
    <property type="entry name" value="MAJOR FACILITATOR SUPERFAMILY"/>
    <property type="match status" value="1"/>
</dbReference>
<feature type="transmembrane region" description="Helical" evidence="6">
    <location>
        <begin position="99"/>
        <end position="119"/>
    </location>
</feature>
<dbReference type="FunFam" id="1.20.1250.20:FF:000172">
    <property type="entry name" value="MFS multidrug resistance transporter"/>
    <property type="match status" value="1"/>
</dbReference>
<dbReference type="InterPro" id="IPR020846">
    <property type="entry name" value="MFS_dom"/>
</dbReference>
<dbReference type="Gene3D" id="1.20.1720.10">
    <property type="entry name" value="Multidrug resistance protein D"/>
    <property type="match status" value="1"/>
</dbReference>
<dbReference type="AlphaFoldDB" id="A0A9P8ZUC8"/>
<reference evidence="8" key="1">
    <citation type="journal article" date="2021" name="Nat. Commun.">
        <title>Genetic determinants of endophytism in the Arabidopsis root mycobiome.</title>
        <authorList>
            <person name="Mesny F."/>
            <person name="Miyauchi S."/>
            <person name="Thiergart T."/>
            <person name="Pickel B."/>
            <person name="Atanasova L."/>
            <person name="Karlsson M."/>
            <person name="Huettel B."/>
            <person name="Barry K.W."/>
            <person name="Haridas S."/>
            <person name="Chen C."/>
            <person name="Bauer D."/>
            <person name="Andreopoulos W."/>
            <person name="Pangilinan J."/>
            <person name="LaButti K."/>
            <person name="Riley R."/>
            <person name="Lipzen A."/>
            <person name="Clum A."/>
            <person name="Drula E."/>
            <person name="Henrissat B."/>
            <person name="Kohler A."/>
            <person name="Grigoriev I.V."/>
            <person name="Martin F.M."/>
            <person name="Hacquard S."/>
        </authorList>
    </citation>
    <scope>NUCLEOTIDE SEQUENCE</scope>
    <source>
        <strain evidence="8">MPI-SDFR-AT-0073</strain>
    </source>
</reference>
<evidence type="ECO:0000313" key="9">
    <source>
        <dbReference type="Proteomes" id="UP000758603"/>
    </source>
</evidence>